<dbReference type="GO" id="GO:0031405">
    <property type="term" value="F:lipoic acid binding"/>
    <property type="evidence" value="ECO:0007669"/>
    <property type="project" value="TreeGrafter"/>
</dbReference>
<dbReference type="InterPro" id="IPR000089">
    <property type="entry name" value="Biotin_lipoyl"/>
</dbReference>
<dbReference type="Gene3D" id="3.30.559.10">
    <property type="entry name" value="Chloramphenicol acetyltransferase-like domain"/>
    <property type="match status" value="1"/>
</dbReference>
<dbReference type="PROSITE" id="PS50968">
    <property type="entry name" value="BIOTINYL_LIPOYL"/>
    <property type="match status" value="1"/>
</dbReference>
<evidence type="ECO:0000256" key="8">
    <source>
        <dbReference type="SAM" id="MobiDB-lite"/>
    </source>
</evidence>
<dbReference type="RefSeq" id="WP_046551051.1">
    <property type="nucleotide sequence ID" value="NZ_CP011308.1"/>
</dbReference>
<organism evidence="10 11">
    <name type="scientific">Sulfurovum lithotrophicum</name>
    <dbReference type="NCBI Taxonomy" id="206403"/>
    <lineage>
        <taxon>Bacteria</taxon>
        <taxon>Pseudomonadati</taxon>
        <taxon>Campylobacterota</taxon>
        <taxon>Epsilonproteobacteria</taxon>
        <taxon>Campylobacterales</taxon>
        <taxon>Sulfurovaceae</taxon>
        <taxon>Sulfurovum</taxon>
    </lineage>
</organism>
<comment type="similarity">
    <text evidence="2 7">Belongs to the 2-oxoacid dehydrogenase family.</text>
</comment>
<reference evidence="11" key="2">
    <citation type="journal article" date="2017" name="Stand. Genomic Sci.">
        <title>Complete genome sequence of the sulfur-oxidizing chemolithoautotrophic Sulfurovum lithotrophicum 42BKTT.</title>
        <authorList>
            <person name="Jeon W."/>
            <person name="Priscilla L."/>
            <person name="Park G."/>
            <person name="Lee H."/>
            <person name="Lee N."/>
            <person name="Lee D."/>
            <person name="Kwon H."/>
            <person name="Ahn I."/>
            <person name="Lee C."/>
            <person name="Lee H."/>
            <person name="Ahn J."/>
        </authorList>
    </citation>
    <scope>NUCLEOTIDE SEQUENCE [LARGE SCALE GENOMIC DNA]</scope>
    <source>
        <strain evidence="11">ATCC BAA-797 / 42BKT</strain>
    </source>
</reference>
<feature type="domain" description="Lipoyl-binding" evidence="9">
    <location>
        <begin position="2"/>
        <end position="77"/>
    </location>
</feature>
<dbReference type="EMBL" id="CP011308">
    <property type="protein sequence ID" value="AKF24967.1"/>
    <property type="molecule type" value="Genomic_DNA"/>
</dbReference>
<evidence type="ECO:0000259" key="9">
    <source>
        <dbReference type="PROSITE" id="PS50968"/>
    </source>
</evidence>
<dbReference type="Pfam" id="PF00364">
    <property type="entry name" value="Biotin_lipoyl"/>
    <property type="match status" value="1"/>
</dbReference>
<protein>
    <recommendedName>
        <fullName evidence="7">Dihydrolipoamide acetyltransferase component of pyruvate dehydrogenase complex</fullName>
        <ecNumber evidence="7">2.3.1.-</ecNumber>
    </recommendedName>
</protein>
<accession>A0A7U4RQQ0</accession>
<evidence type="ECO:0000256" key="3">
    <source>
        <dbReference type="ARBA" id="ARBA00011484"/>
    </source>
</evidence>
<dbReference type="PROSITE" id="PS00189">
    <property type="entry name" value="LIPOYL"/>
    <property type="match status" value="1"/>
</dbReference>
<dbReference type="InterPro" id="IPR001078">
    <property type="entry name" value="2-oxoacid_DH_actylTfrase"/>
</dbReference>
<evidence type="ECO:0000256" key="6">
    <source>
        <dbReference type="ARBA" id="ARBA00023315"/>
    </source>
</evidence>
<feature type="compositionally biased region" description="Basic and acidic residues" evidence="8">
    <location>
        <begin position="104"/>
        <end position="126"/>
    </location>
</feature>
<dbReference type="GO" id="GO:0016407">
    <property type="term" value="F:acetyltransferase activity"/>
    <property type="evidence" value="ECO:0007669"/>
    <property type="project" value="TreeGrafter"/>
</dbReference>
<dbReference type="PANTHER" id="PTHR43178">
    <property type="entry name" value="DIHYDROLIPOAMIDE ACETYLTRANSFERASE COMPONENT OF PYRUVATE DEHYDROGENASE COMPLEX"/>
    <property type="match status" value="1"/>
</dbReference>
<dbReference type="GO" id="GO:0005737">
    <property type="term" value="C:cytoplasm"/>
    <property type="evidence" value="ECO:0007669"/>
    <property type="project" value="TreeGrafter"/>
</dbReference>
<evidence type="ECO:0000256" key="4">
    <source>
        <dbReference type="ARBA" id="ARBA00022679"/>
    </source>
</evidence>
<dbReference type="Pfam" id="PF00198">
    <property type="entry name" value="2-oxoacid_dh"/>
    <property type="match status" value="1"/>
</dbReference>
<dbReference type="AlphaFoldDB" id="A0A7U4RQQ0"/>
<dbReference type="SUPFAM" id="SSF52777">
    <property type="entry name" value="CoA-dependent acyltransferases"/>
    <property type="match status" value="1"/>
</dbReference>
<dbReference type="EC" id="2.3.1.-" evidence="7"/>
<dbReference type="InterPro" id="IPR050743">
    <property type="entry name" value="2-oxoacid_DH_E2_comp"/>
</dbReference>
<evidence type="ECO:0000256" key="1">
    <source>
        <dbReference type="ARBA" id="ARBA00001938"/>
    </source>
</evidence>
<feature type="compositionally biased region" description="Basic and acidic residues" evidence="8">
    <location>
        <begin position="87"/>
        <end position="96"/>
    </location>
</feature>
<keyword evidence="11" id="KW-1185">Reference proteome</keyword>
<comment type="cofactor">
    <cofactor evidence="1 7">
        <name>(R)-lipoate</name>
        <dbReference type="ChEBI" id="CHEBI:83088"/>
    </cofactor>
</comment>
<dbReference type="InterPro" id="IPR011053">
    <property type="entry name" value="Single_hybrid_motif"/>
</dbReference>
<keyword evidence="5 7" id="KW-0450">Lipoyl</keyword>
<reference evidence="10 11" key="1">
    <citation type="submission" date="2015-04" db="EMBL/GenBank/DDBJ databases">
        <title>Complete genome sequence of Sulfurovum lithotrophicum ATCC BAA-797T.</title>
        <authorList>
            <person name="Ahn J."/>
            <person name="Park G."/>
            <person name="Jeon W."/>
            <person name="Jang Y."/>
            <person name="Jang M."/>
            <person name="Lee H."/>
            <person name="Lee H."/>
        </authorList>
    </citation>
    <scope>NUCLEOTIDE SEQUENCE [LARGE SCALE GENOMIC DNA]</scope>
    <source>
        <strain evidence="11">ATCC BAA-797 / 42BKT</strain>
    </source>
</reference>
<dbReference type="CDD" id="cd06849">
    <property type="entry name" value="lipoyl_domain"/>
    <property type="match status" value="1"/>
</dbReference>
<dbReference type="InterPro" id="IPR003016">
    <property type="entry name" value="2-oxoA_DH_lipoyl-BS"/>
</dbReference>
<dbReference type="Gene3D" id="2.40.50.100">
    <property type="match status" value="1"/>
</dbReference>
<name>A0A7U4RQQ0_9BACT</name>
<dbReference type="KEGG" id="slh:YH65_05860"/>
<evidence type="ECO:0000256" key="7">
    <source>
        <dbReference type="RuleBase" id="RU003423"/>
    </source>
</evidence>
<dbReference type="PANTHER" id="PTHR43178:SF5">
    <property type="entry name" value="LIPOAMIDE ACYLTRANSFERASE COMPONENT OF BRANCHED-CHAIN ALPHA-KETO ACID DEHYDROGENASE COMPLEX, MITOCHONDRIAL"/>
    <property type="match status" value="1"/>
</dbReference>
<evidence type="ECO:0000313" key="11">
    <source>
        <dbReference type="Proteomes" id="UP000034444"/>
    </source>
</evidence>
<dbReference type="Proteomes" id="UP000034444">
    <property type="component" value="Chromosome"/>
</dbReference>
<comment type="subunit">
    <text evidence="3">Forms a 24-polypeptide structural core with octahedral symmetry.</text>
</comment>
<gene>
    <name evidence="10" type="ORF">YH65_05860</name>
</gene>
<feature type="region of interest" description="Disordered" evidence="8">
    <location>
        <begin position="72"/>
        <end position="130"/>
    </location>
</feature>
<dbReference type="OrthoDB" id="9805770at2"/>
<evidence type="ECO:0000256" key="5">
    <source>
        <dbReference type="ARBA" id="ARBA00022823"/>
    </source>
</evidence>
<evidence type="ECO:0000313" key="10">
    <source>
        <dbReference type="EMBL" id="AKF24967.1"/>
    </source>
</evidence>
<keyword evidence="6 7" id="KW-0012">Acyltransferase</keyword>
<sequence>MDYKVVMPRLSDSMDEGQLVEWKIRPGDVVRNGDVIAEVESDKAVMEIQTFKSGTVKELLIDAGSTVPVGTPMAVIDTDTDSGSSIKTEEKSKEQSKPAPAIEKPVETVSAKEKHSPAPEMKKAPVETRASAPSTIDMLMGISGTSTEEKSSYTGGNASPRARALAAKYGLDIETLQNEGKLPVPAHSADVKGYWLRRYFTPKALELIARYNLSIDLFEARKKHNESEIKAYIESHEVPLPEPIDMPHKAMIAIVNSAQKRPVYHMTDHIDATLLNRYVSKDLTITVWLLKLFAEAMMRQKYFRLTLTDDHMQLWPNASISVAMAHGEYLYMPVFKAVNGKRPAAIAEELQQFKTKISQKRLTKEDLTGSTFGISNLGMTGIEQFDAMINKDDCAIAAIGSETEGRITVTLTVDHRIVNGYQAALFMQELKTLAQDEMFFKEAAQ</sequence>
<proteinExistence type="inferred from homology"/>
<keyword evidence="4 7" id="KW-0808">Transferase</keyword>
<dbReference type="SUPFAM" id="SSF51230">
    <property type="entry name" value="Single hybrid motif"/>
    <property type="match status" value="1"/>
</dbReference>
<evidence type="ECO:0000256" key="2">
    <source>
        <dbReference type="ARBA" id="ARBA00007317"/>
    </source>
</evidence>
<dbReference type="InterPro" id="IPR023213">
    <property type="entry name" value="CAT-like_dom_sf"/>
</dbReference>